<comment type="caution">
    <text evidence="2">The sequence shown here is derived from an EMBL/GenBank/DDBJ whole genome shotgun (WGS) entry which is preliminary data.</text>
</comment>
<proteinExistence type="predicted"/>
<reference evidence="2 3" key="1">
    <citation type="submission" date="2018-12" db="EMBL/GenBank/DDBJ databases">
        <title>Genome Sequence of Candidatus Viridilinea halotolerans isolated from saline sulfide-rich spring.</title>
        <authorList>
            <person name="Grouzdev D.S."/>
            <person name="Burganskaya E.I."/>
            <person name="Krutkina M.S."/>
            <person name="Sukhacheva M.V."/>
            <person name="Gorlenko V.M."/>
        </authorList>
    </citation>
    <scope>NUCLEOTIDE SEQUENCE [LARGE SCALE GENOMIC DNA]</scope>
    <source>
        <strain evidence="2">Chok-6</strain>
    </source>
</reference>
<feature type="compositionally biased region" description="Basic and acidic residues" evidence="1">
    <location>
        <begin position="1"/>
        <end position="38"/>
    </location>
</feature>
<organism evidence="2 3">
    <name type="scientific">Candidatus Viridilinea halotolerans</name>
    <dbReference type="NCBI Taxonomy" id="2491704"/>
    <lineage>
        <taxon>Bacteria</taxon>
        <taxon>Bacillati</taxon>
        <taxon>Chloroflexota</taxon>
        <taxon>Chloroflexia</taxon>
        <taxon>Chloroflexales</taxon>
        <taxon>Chloroflexineae</taxon>
        <taxon>Oscillochloridaceae</taxon>
        <taxon>Candidatus Viridilinea</taxon>
    </lineage>
</organism>
<dbReference type="AlphaFoldDB" id="A0A426TZ78"/>
<dbReference type="Proteomes" id="UP000280307">
    <property type="component" value="Unassembled WGS sequence"/>
</dbReference>
<accession>A0A426TZ78</accession>
<evidence type="ECO:0000313" key="2">
    <source>
        <dbReference type="EMBL" id="RRR71490.1"/>
    </source>
</evidence>
<sequence length="65" mass="7369">MGRNLRKEEGGRRKEGGGRRKEEGGRKKEEGRRRKEGAGRLSDIQFFALPLSDTVQRDKKASRGV</sequence>
<evidence type="ECO:0000256" key="1">
    <source>
        <dbReference type="SAM" id="MobiDB-lite"/>
    </source>
</evidence>
<gene>
    <name evidence="2" type="ORF">EI684_11550</name>
</gene>
<name>A0A426TZ78_9CHLR</name>
<protein>
    <submittedName>
        <fullName evidence="2">Uncharacterized protein</fullName>
    </submittedName>
</protein>
<dbReference type="EMBL" id="RSAS01000446">
    <property type="protein sequence ID" value="RRR71490.1"/>
    <property type="molecule type" value="Genomic_DNA"/>
</dbReference>
<feature type="region of interest" description="Disordered" evidence="1">
    <location>
        <begin position="1"/>
        <end position="44"/>
    </location>
</feature>
<evidence type="ECO:0000313" key="3">
    <source>
        <dbReference type="Proteomes" id="UP000280307"/>
    </source>
</evidence>